<evidence type="ECO:0000313" key="3">
    <source>
        <dbReference type="Proteomes" id="UP001169862"/>
    </source>
</evidence>
<feature type="coiled-coil region" evidence="1">
    <location>
        <begin position="394"/>
        <end position="465"/>
    </location>
</feature>
<dbReference type="AlphaFoldDB" id="A0AAW7XPE4"/>
<dbReference type="InterPro" id="IPR007139">
    <property type="entry name" value="DUF349"/>
</dbReference>
<dbReference type="RefSeq" id="WP_303551430.1">
    <property type="nucleotide sequence ID" value="NZ_JAUOPG010000009.1"/>
</dbReference>
<feature type="coiled-coil region" evidence="1">
    <location>
        <begin position="246"/>
        <end position="284"/>
    </location>
</feature>
<comment type="caution">
    <text evidence="2">The sequence shown here is derived from an EMBL/GenBank/DDBJ whole genome shotgun (WGS) entry which is preliminary data.</text>
</comment>
<sequence>MLSKLFRPKWQHADPSVRAAAVRKLREDNPAHIEILTQLATQDPAADVRLLAAGKITDIDQLINLLNEEQAHLSAIEQQLIHQLGQTNNPTSAFDRLINGQNNERAFQIFCSSGHGALLQDHLHQANHQQLLGIVLSNAPIQLRKEAAEKITSPTDIETLLKETRQSDKTIHKIMRDKLNALKEQERLTKQQTELAHDICSQMQQLSKGEWFPLYPAKQESLLSAWEQLDNSLPIDSLKETFAQALQQSQLRIDEHQATLEAQKREVERQEQAQQKAIELLEQQTLLVAQINDNHALVSESDWAHIKQAWSHISPTHEEQKAIFSRQSLLLDEYFSHLSMRGQKISDAQEYVSALLPSELSALDNRALKALRSALTKALSTLNWPEQDAQPEPVAQLTETLNTVENLLRQEQQQKSATQQLIQQQLDELNRYIKAGEAKQADKFVKKLNDSFKSNQQKLSTAQEQHLRQLQAQLQELKDWQGYAVTPKKEQLCEEMEQLAAQDSMPAPEKSQRIKELQQQWKLLDSTDPIHSSLLWKRFKAASDTAYEPCEAYFSQQRELRAYNLSQREMIVAEVSQYLNTVNWDETYWRDIETVITAAKREWRRFIPVDRNPGQKIQQAFNELIVSTEARFKVIKEAALQQKEAIINEAHQLAQSDDPKAAAEQAKLLQEQWKEAGPTFHSQERKLWKRFRVECDAIFNRLTEHQQEQRSIINPRTELLAHTHTLQHFSVKPLALKTAVAAHHAGSEIIDNFPAISARDSQQFRKAAHQLEEQLQQLKRLEAQESTHAFIALTKELDQLEEQILSSKPTTAITVNINDCKGSLPDSLINAIKARQSAVEAVISSSASDIDDLLWAQSDRSLRELCIRLEIALGESTPESDHALRMEYQMQRLQQVLDQPLQATTLLDIRLLELEWSTVAFNQTFDTLCERFEALTHAVFEGMPA</sequence>
<name>A0AAW7XPE4_9GAMM</name>
<dbReference type="Pfam" id="PF03993">
    <property type="entry name" value="DUF349"/>
    <property type="match status" value="2"/>
</dbReference>
<organism evidence="2 3">
    <name type="scientific">Neptunomonas phycophila</name>
    <dbReference type="NCBI Taxonomy" id="1572645"/>
    <lineage>
        <taxon>Bacteria</taxon>
        <taxon>Pseudomonadati</taxon>
        <taxon>Pseudomonadota</taxon>
        <taxon>Gammaproteobacteria</taxon>
        <taxon>Oceanospirillales</taxon>
        <taxon>Oceanospirillaceae</taxon>
        <taxon>Neptunomonas</taxon>
    </lineage>
</organism>
<gene>
    <name evidence="2" type="ORF">Q4490_13910</name>
</gene>
<protein>
    <submittedName>
        <fullName evidence="2">DUF349 domain-containing protein</fullName>
    </submittedName>
</protein>
<dbReference type="EMBL" id="JAUOPG010000009">
    <property type="protein sequence ID" value="MDO6454665.1"/>
    <property type="molecule type" value="Genomic_DNA"/>
</dbReference>
<feature type="coiled-coil region" evidence="1">
    <location>
        <begin position="761"/>
        <end position="803"/>
    </location>
</feature>
<accession>A0AAW7XPE4</accession>
<dbReference type="Proteomes" id="UP001169862">
    <property type="component" value="Unassembled WGS sequence"/>
</dbReference>
<reference evidence="2" key="1">
    <citation type="submission" date="2023-07" db="EMBL/GenBank/DDBJ databases">
        <title>Genome content predicts the carbon catabolic preferences of heterotrophic bacteria.</title>
        <authorList>
            <person name="Gralka M."/>
        </authorList>
    </citation>
    <scope>NUCLEOTIDE SEQUENCE</scope>
    <source>
        <strain evidence="2">I2M16</strain>
    </source>
</reference>
<evidence type="ECO:0000256" key="1">
    <source>
        <dbReference type="SAM" id="Coils"/>
    </source>
</evidence>
<keyword evidence="1" id="KW-0175">Coiled coil</keyword>
<proteinExistence type="predicted"/>
<evidence type="ECO:0000313" key="2">
    <source>
        <dbReference type="EMBL" id="MDO6454665.1"/>
    </source>
</evidence>